<dbReference type="EMBL" id="RFFI01000008">
    <property type="protein sequence ID" value="RMI13907.1"/>
    <property type="molecule type" value="Genomic_DNA"/>
</dbReference>
<keyword evidence="1" id="KW-0472">Membrane</keyword>
<feature type="transmembrane region" description="Helical" evidence="1">
    <location>
        <begin position="50"/>
        <end position="72"/>
    </location>
</feature>
<organism evidence="2 3">
    <name type="scientific">Cellulomonas triticagri</name>
    <dbReference type="NCBI Taxonomy" id="2483352"/>
    <lineage>
        <taxon>Bacteria</taxon>
        <taxon>Bacillati</taxon>
        <taxon>Actinomycetota</taxon>
        <taxon>Actinomycetes</taxon>
        <taxon>Micrococcales</taxon>
        <taxon>Cellulomonadaceae</taxon>
        <taxon>Cellulomonas</taxon>
    </lineage>
</organism>
<feature type="transmembrane region" description="Helical" evidence="1">
    <location>
        <begin position="12"/>
        <end position="38"/>
    </location>
</feature>
<reference evidence="2 3" key="1">
    <citation type="submission" date="2018-10" db="EMBL/GenBank/DDBJ databases">
        <title>Isolation, diversity and antifungal activity of actinobacteria from wheat.</title>
        <authorList>
            <person name="Han C."/>
        </authorList>
    </citation>
    <scope>NUCLEOTIDE SEQUENCE [LARGE SCALE GENOMIC DNA]</scope>
    <source>
        <strain evidence="2 3">NEAU-YY56</strain>
    </source>
</reference>
<keyword evidence="1" id="KW-0812">Transmembrane</keyword>
<evidence type="ECO:0000256" key="1">
    <source>
        <dbReference type="SAM" id="Phobius"/>
    </source>
</evidence>
<keyword evidence="3" id="KW-1185">Reference proteome</keyword>
<dbReference type="Proteomes" id="UP000269289">
    <property type="component" value="Unassembled WGS sequence"/>
</dbReference>
<sequence length="74" mass="7467">MVPIGRSWQSIVAGYLGLLSLLIWVLGPVAIGFALAAFRAAGRGGHGRGRAVMGLLGGTLGTAIGVLVLLQANL</sequence>
<evidence type="ECO:0000313" key="3">
    <source>
        <dbReference type="Proteomes" id="UP000269289"/>
    </source>
</evidence>
<proteinExistence type="predicted"/>
<comment type="caution">
    <text evidence="2">The sequence shown here is derived from an EMBL/GenBank/DDBJ whole genome shotgun (WGS) entry which is preliminary data.</text>
</comment>
<keyword evidence="1" id="KW-1133">Transmembrane helix</keyword>
<gene>
    <name evidence="2" type="ORF">EBM89_02750</name>
</gene>
<evidence type="ECO:0008006" key="4">
    <source>
        <dbReference type="Google" id="ProtNLM"/>
    </source>
</evidence>
<protein>
    <recommendedName>
        <fullName evidence="4">DUF4190 domain-containing protein</fullName>
    </recommendedName>
</protein>
<dbReference type="AlphaFoldDB" id="A0A3M2JIM7"/>
<accession>A0A3M2JIM7</accession>
<name>A0A3M2JIM7_9CELL</name>
<evidence type="ECO:0000313" key="2">
    <source>
        <dbReference type="EMBL" id="RMI13907.1"/>
    </source>
</evidence>